<organism evidence="2">
    <name type="scientific">Storeatula sp. CCMP1868</name>
    <dbReference type="NCBI Taxonomy" id="195070"/>
    <lineage>
        <taxon>Eukaryota</taxon>
        <taxon>Cryptophyceae</taxon>
        <taxon>Pyrenomonadales</taxon>
        <taxon>Pyrenomonadaceae</taxon>
        <taxon>Storeatula</taxon>
    </lineage>
</organism>
<keyword evidence="1" id="KW-0812">Transmembrane</keyword>
<evidence type="ECO:0000313" key="2">
    <source>
        <dbReference type="EMBL" id="AVM81157.1"/>
    </source>
</evidence>
<gene>
    <name evidence="2" type="ORF">StoMt_p028</name>
</gene>
<keyword evidence="1" id="KW-1133">Transmembrane helix</keyword>
<geneLocation type="mitochondrion" evidence="2"/>
<dbReference type="AlphaFoldDB" id="A0A2P1G871"/>
<name>A0A2P1G871_9CRYP</name>
<reference evidence="2" key="1">
    <citation type="journal article" date="2018" name="BMC Genomics">
        <title>Comparative mitochondrial genomics of cryptophyte algae: gene shuffling and dynamic mobile genetic elements.</title>
        <authorList>
            <person name="Kim J.I."/>
            <person name="Yoon H.S."/>
            <person name="Yi G."/>
            <person name="Shin W."/>
            <person name="Archibald J.M."/>
        </authorList>
    </citation>
    <scope>NUCLEOTIDE SEQUENCE</scope>
    <source>
        <strain evidence="2">CCMP1868</strain>
    </source>
</reference>
<proteinExistence type="predicted"/>
<sequence length="257" mass="26038">MKVLGINTMKRNSKVAILLVIMTLSLGLISFNLFPFTMIILITFINSIIHIKDMDSFSLDLVIKNSLNAFLKSFFTSFVQWLTSGLLALVPFDEIIVIGGAPPLDAPVANINATPAAGQTNSPPAPPQGVLVGAGGAITGAPLNEVDDNVAPPLQGGVLDGLVGSPITGAAPALADSPPPAPQGIFIGAGAPITGAPLEEVSAGAAPASSPPPAPQVMLVGTGAPITGAPLYEVDPITGNPIGNPINPNNLHQSNSQ</sequence>
<dbReference type="EMBL" id="MG680943">
    <property type="protein sequence ID" value="AVM81157.1"/>
    <property type="molecule type" value="Genomic_DNA"/>
</dbReference>
<accession>A0A2P1G871</accession>
<protein>
    <submittedName>
        <fullName evidence="2">Uncharacterized protein</fullName>
    </submittedName>
</protein>
<keyword evidence="1" id="KW-0472">Membrane</keyword>
<feature type="transmembrane region" description="Helical" evidence="1">
    <location>
        <begin position="16"/>
        <end position="49"/>
    </location>
</feature>
<evidence type="ECO:0000256" key="1">
    <source>
        <dbReference type="SAM" id="Phobius"/>
    </source>
</evidence>
<keyword evidence="2" id="KW-0496">Mitochondrion</keyword>